<sequence>MINNYRKLQVWEKAVELVEKIYKITEKFPDNEKFGLISQMRRASISIPSNIAEGKIRAGDTEFRRFLLIAFGSGAELETQIEISKRLSYCSEEETANITVALSEVMKMLNSLIQKLDASS</sequence>
<dbReference type="PANTHER" id="PTHR38471:SF2">
    <property type="entry name" value="FOUR HELIX BUNDLE PROTEIN"/>
    <property type="match status" value="1"/>
</dbReference>
<dbReference type="AlphaFoldDB" id="A0A0G0Z6I5"/>
<dbReference type="NCBIfam" id="TIGR02436">
    <property type="entry name" value="four helix bundle protein"/>
    <property type="match status" value="1"/>
</dbReference>
<dbReference type="CDD" id="cd16377">
    <property type="entry name" value="23S_rRNA_IVP_like"/>
    <property type="match status" value="1"/>
</dbReference>
<name>A0A0G0Z6I5_9BACT</name>
<organism evidence="1 2">
    <name type="scientific">candidate division CPR1 bacterium GW2011_GWA2_42_17</name>
    <dbReference type="NCBI Taxonomy" id="1618341"/>
    <lineage>
        <taxon>Bacteria</taxon>
        <taxon>candidate division CPR1</taxon>
    </lineage>
</organism>
<dbReference type="GO" id="GO:0005840">
    <property type="term" value="C:ribosome"/>
    <property type="evidence" value="ECO:0007669"/>
    <property type="project" value="UniProtKB-KW"/>
</dbReference>
<reference evidence="1 2" key="1">
    <citation type="journal article" date="2015" name="Nature">
        <title>rRNA introns, odd ribosomes, and small enigmatic genomes across a large radiation of phyla.</title>
        <authorList>
            <person name="Brown C.T."/>
            <person name="Hug L.A."/>
            <person name="Thomas B.C."/>
            <person name="Sharon I."/>
            <person name="Castelle C.J."/>
            <person name="Singh A."/>
            <person name="Wilkins M.J."/>
            <person name="Williams K.H."/>
            <person name="Banfield J.F."/>
        </authorList>
    </citation>
    <scope>NUCLEOTIDE SEQUENCE [LARGE SCALE GENOMIC DNA]</scope>
</reference>
<accession>A0A0G0Z6I5</accession>
<evidence type="ECO:0000313" key="2">
    <source>
        <dbReference type="Proteomes" id="UP000034875"/>
    </source>
</evidence>
<dbReference type="EMBL" id="LCCZ01000008">
    <property type="protein sequence ID" value="KKS44274.1"/>
    <property type="molecule type" value="Genomic_DNA"/>
</dbReference>
<dbReference type="Proteomes" id="UP000034875">
    <property type="component" value="Unassembled WGS sequence"/>
</dbReference>
<dbReference type="Pfam" id="PF05635">
    <property type="entry name" value="23S_rRNA_IVP"/>
    <property type="match status" value="1"/>
</dbReference>
<comment type="caution">
    <text evidence="1">The sequence shown here is derived from an EMBL/GenBank/DDBJ whole genome shotgun (WGS) entry which is preliminary data.</text>
</comment>
<dbReference type="InterPro" id="IPR036583">
    <property type="entry name" value="23S_rRNA_IVS_sf"/>
</dbReference>
<evidence type="ECO:0000313" key="1">
    <source>
        <dbReference type="EMBL" id="KKS44274.1"/>
    </source>
</evidence>
<dbReference type="PANTHER" id="PTHR38471">
    <property type="entry name" value="FOUR HELIX BUNDLE PROTEIN"/>
    <property type="match status" value="1"/>
</dbReference>
<gene>
    <name evidence="1" type="ORF">UV05_C0008G0003</name>
</gene>
<proteinExistence type="predicted"/>
<protein>
    <submittedName>
        <fullName evidence="1">S23 ribosomal protein</fullName>
    </submittedName>
</protein>
<keyword evidence="1" id="KW-0687">Ribonucleoprotein</keyword>
<keyword evidence="1" id="KW-0689">Ribosomal protein</keyword>
<dbReference type="Gene3D" id="1.20.1440.60">
    <property type="entry name" value="23S rRNA-intervening sequence"/>
    <property type="match status" value="1"/>
</dbReference>
<dbReference type="InterPro" id="IPR012657">
    <property type="entry name" value="23S_rRNA-intervening_sequence"/>
</dbReference>
<dbReference type="SUPFAM" id="SSF158446">
    <property type="entry name" value="IVS-encoded protein-like"/>
    <property type="match status" value="1"/>
</dbReference>